<dbReference type="FunFam" id="4.10.40.20:FF:000001">
    <property type="entry name" value="Insulin-like growth factor binding protein 5"/>
    <property type="match status" value="1"/>
</dbReference>
<dbReference type="SMART" id="SM00211">
    <property type="entry name" value="TY"/>
    <property type="match status" value="1"/>
</dbReference>
<feature type="chain" id="PRO_5044267781" description="Insulin-like growth factor-binding protein 1" evidence="12">
    <location>
        <begin position="23"/>
        <end position="268"/>
    </location>
</feature>
<dbReference type="Gene3D" id="4.10.800.10">
    <property type="entry name" value="Thyroglobulin type-1"/>
    <property type="match status" value="1"/>
</dbReference>
<dbReference type="InterPro" id="IPR022321">
    <property type="entry name" value="IGFBP_1-6_chordata"/>
</dbReference>
<dbReference type="STRING" id="8005.ENSEEEP00000051613"/>
<dbReference type="GO" id="GO:0048640">
    <property type="term" value="P:negative regulation of developmental growth"/>
    <property type="evidence" value="ECO:0007669"/>
    <property type="project" value="UniProtKB-ARBA"/>
</dbReference>
<accession>A0A4W4HJN7</accession>
<dbReference type="CDD" id="cd00191">
    <property type="entry name" value="TY"/>
    <property type="match status" value="1"/>
</dbReference>
<dbReference type="PROSITE" id="PS00222">
    <property type="entry name" value="IGFBP_N_1"/>
    <property type="match status" value="1"/>
</dbReference>
<dbReference type="InterPro" id="IPR036857">
    <property type="entry name" value="Thyroglobulin_1_sf"/>
</dbReference>
<evidence type="ECO:0000313" key="15">
    <source>
        <dbReference type="Ensembl" id="ENSEEEP00000051613.2"/>
    </source>
</evidence>
<comment type="subunit">
    <text evidence="9">Binds equally well IGF1 and IGF2. Interacts with integrin ITGA5:ITGB1. Interacts with VHL; this interaction inhibits HIF1A degradation.</text>
</comment>
<protein>
    <recommendedName>
        <fullName evidence="3">Insulin-like growth factor-binding protein 1</fullName>
    </recommendedName>
</protein>
<dbReference type="PROSITE" id="PS51323">
    <property type="entry name" value="IGFBP_N_2"/>
    <property type="match status" value="1"/>
</dbReference>
<dbReference type="PROSITE" id="PS00484">
    <property type="entry name" value="THYROGLOBULIN_1_1"/>
    <property type="match status" value="1"/>
</dbReference>
<dbReference type="AlphaFoldDB" id="A0A4W4HJN7"/>
<keyword evidence="4" id="KW-0964">Secreted</keyword>
<dbReference type="PANTHER" id="PTHR11551:SF28">
    <property type="entry name" value="INSULIN-LIKE GROWTH FACTOR-BINDING PROTEIN 1"/>
    <property type="match status" value="1"/>
</dbReference>
<evidence type="ECO:0000259" key="13">
    <source>
        <dbReference type="PROSITE" id="PS51162"/>
    </source>
</evidence>
<evidence type="ECO:0000259" key="14">
    <source>
        <dbReference type="PROSITE" id="PS51323"/>
    </source>
</evidence>
<comment type="function">
    <text evidence="1">IGF-binding proteins prolong the half-life of the IGFs and have been shown to either inhibit or stimulate the growth promoting effects of the IGFs on cell culture. They alter the interaction of IGFs with their cell surface receptors.</text>
</comment>
<dbReference type="Ensembl" id="ENSEEET00000052170.2">
    <property type="protein sequence ID" value="ENSEEEP00000051613.2"/>
    <property type="gene ID" value="ENSEEEG00000024220.2"/>
</dbReference>
<reference evidence="15" key="5">
    <citation type="submission" date="2025-09" db="UniProtKB">
        <authorList>
            <consortium name="Ensembl"/>
        </authorList>
    </citation>
    <scope>IDENTIFICATION</scope>
</reference>
<dbReference type="FunFam" id="4.10.800.10:FF:000002">
    <property type="entry name" value="Insulin-like growth factor-binding protein 2"/>
    <property type="match status" value="1"/>
</dbReference>
<evidence type="ECO:0000256" key="2">
    <source>
        <dbReference type="ARBA" id="ARBA00004613"/>
    </source>
</evidence>
<dbReference type="SUPFAM" id="SSF57184">
    <property type="entry name" value="Growth factor receptor domain"/>
    <property type="match status" value="1"/>
</dbReference>
<feature type="domain" description="IGFBP N-terminal" evidence="14">
    <location>
        <begin position="31"/>
        <end position="112"/>
    </location>
</feature>
<dbReference type="PRINTS" id="PR01977">
    <property type="entry name" value="IGFBPFAMILY1"/>
</dbReference>
<feature type="domain" description="Thyroglobulin type-1" evidence="13">
    <location>
        <begin position="184"/>
        <end position="262"/>
    </location>
</feature>
<dbReference type="InterPro" id="IPR000716">
    <property type="entry name" value="Thyroglobulin_1"/>
</dbReference>
<dbReference type="InterPro" id="IPR009030">
    <property type="entry name" value="Growth_fac_rcpt_cys_sf"/>
</dbReference>
<dbReference type="SMART" id="SM00121">
    <property type="entry name" value="IB"/>
    <property type="match status" value="1"/>
</dbReference>
<keyword evidence="6" id="KW-0341">Growth regulation</keyword>
<reference evidence="16" key="2">
    <citation type="journal article" date="2017" name="Sci. Adv.">
        <title>A tail of two voltages: Proteomic comparison of the three electric organs of the electric eel.</title>
        <authorList>
            <person name="Traeger L.L."/>
            <person name="Sabat G."/>
            <person name="Barrett-Wilt G.A."/>
            <person name="Wells G.B."/>
            <person name="Sussman M.R."/>
        </authorList>
    </citation>
    <scope>NUCLEOTIDE SEQUENCE [LARGE SCALE GENOMIC DNA]</scope>
</reference>
<evidence type="ECO:0000256" key="8">
    <source>
        <dbReference type="ARBA" id="ARBA00023183"/>
    </source>
</evidence>
<evidence type="ECO:0000256" key="9">
    <source>
        <dbReference type="ARBA" id="ARBA00049694"/>
    </source>
</evidence>
<evidence type="ECO:0000313" key="16">
    <source>
        <dbReference type="Proteomes" id="UP000314983"/>
    </source>
</evidence>
<evidence type="ECO:0000256" key="4">
    <source>
        <dbReference type="ARBA" id="ARBA00022525"/>
    </source>
</evidence>
<gene>
    <name evidence="15" type="primary">igfbp1b</name>
</gene>
<dbReference type="Proteomes" id="UP000314983">
    <property type="component" value="Chromosome 19"/>
</dbReference>
<keyword evidence="16" id="KW-1185">Reference proteome</keyword>
<evidence type="ECO:0000256" key="11">
    <source>
        <dbReference type="SAM" id="MobiDB-lite"/>
    </source>
</evidence>
<feature type="signal peptide" evidence="12">
    <location>
        <begin position="1"/>
        <end position="22"/>
    </location>
</feature>
<dbReference type="Gene3D" id="4.10.40.20">
    <property type="match status" value="1"/>
</dbReference>
<name>A0A4W4HJN7_ELEEL</name>
<feature type="region of interest" description="Disordered" evidence="11">
    <location>
        <begin position="100"/>
        <end position="124"/>
    </location>
</feature>
<reference evidence="15" key="4">
    <citation type="submission" date="2025-08" db="UniProtKB">
        <authorList>
            <consortium name="Ensembl"/>
        </authorList>
    </citation>
    <scope>IDENTIFICATION</scope>
</reference>
<comment type="caution">
    <text evidence="10">Lacks conserved residue(s) required for the propagation of feature annotation.</text>
</comment>
<reference evidence="15" key="3">
    <citation type="submission" date="2020-05" db="EMBL/GenBank/DDBJ databases">
        <title>Electrophorus electricus (electric eel) genome, fEleEle1, primary haplotype.</title>
        <authorList>
            <person name="Myers G."/>
            <person name="Meyer A."/>
            <person name="Fedrigo O."/>
            <person name="Formenti G."/>
            <person name="Rhie A."/>
            <person name="Tracey A."/>
            <person name="Sims Y."/>
            <person name="Jarvis E.D."/>
        </authorList>
    </citation>
    <scope>NUCLEOTIDE SEQUENCE [LARGE SCALE GENOMIC DNA]</scope>
</reference>
<dbReference type="PANTHER" id="PTHR11551">
    <property type="entry name" value="INSULIN-LIKE GROWTH FACTOR BINDING PROTEIN"/>
    <property type="match status" value="1"/>
</dbReference>
<dbReference type="GO" id="GO:0031994">
    <property type="term" value="F:insulin-like growth factor I binding"/>
    <property type="evidence" value="ECO:0007669"/>
    <property type="project" value="TreeGrafter"/>
</dbReference>
<keyword evidence="12" id="KW-0732">Signal</keyword>
<dbReference type="GeneTree" id="ENSGT00940000157394"/>
<keyword evidence="5" id="KW-0597">Phosphoprotein</keyword>
<evidence type="ECO:0000256" key="5">
    <source>
        <dbReference type="ARBA" id="ARBA00022553"/>
    </source>
</evidence>
<dbReference type="SUPFAM" id="SSF57610">
    <property type="entry name" value="Thyroglobulin type-1 domain"/>
    <property type="match status" value="1"/>
</dbReference>
<dbReference type="GO" id="GO:0043567">
    <property type="term" value="P:regulation of insulin-like growth factor receptor signaling pathway"/>
    <property type="evidence" value="ECO:0007669"/>
    <property type="project" value="TreeGrafter"/>
</dbReference>
<evidence type="ECO:0000256" key="10">
    <source>
        <dbReference type="PROSITE-ProRule" id="PRU00500"/>
    </source>
</evidence>
<keyword evidence="7" id="KW-1015">Disulfide bond</keyword>
<dbReference type="InterPro" id="IPR022322">
    <property type="entry name" value="IGFBP1"/>
</dbReference>
<dbReference type="GO" id="GO:0031995">
    <property type="term" value="F:insulin-like growth factor II binding"/>
    <property type="evidence" value="ECO:0007669"/>
    <property type="project" value="TreeGrafter"/>
</dbReference>
<evidence type="ECO:0000256" key="3">
    <source>
        <dbReference type="ARBA" id="ARBA00013675"/>
    </source>
</evidence>
<dbReference type="PROSITE" id="PS51162">
    <property type="entry name" value="THYROGLOBULIN_1_2"/>
    <property type="match status" value="1"/>
</dbReference>
<dbReference type="InterPro" id="IPR017891">
    <property type="entry name" value="Insulin_GF-bd_Cys-rich_CS"/>
</dbReference>
<dbReference type="InterPro" id="IPR000867">
    <property type="entry name" value="IGFBP-like"/>
</dbReference>
<comment type="subcellular location">
    <subcellularLocation>
        <location evidence="2">Secreted</location>
    </subcellularLocation>
</comment>
<evidence type="ECO:0000256" key="7">
    <source>
        <dbReference type="ARBA" id="ARBA00023157"/>
    </source>
</evidence>
<organism evidence="15 16">
    <name type="scientific">Electrophorus electricus</name>
    <name type="common">Electric eel</name>
    <name type="synonym">Gymnotus electricus</name>
    <dbReference type="NCBI Taxonomy" id="8005"/>
    <lineage>
        <taxon>Eukaryota</taxon>
        <taxon>Metazoa</taxon>
        <taxon>Chordata</taxon>
        <taxon>Craniata</taxon>
        <taxon>Vertebrata</taxon>
        <taxon>Euteleostomi</taxon>
        <taxon>Actinopterygii</taxon>
        <taxon>Neopterygii</taxon>
        <taxon>Teleostei</taxon>
        <taxon>Ostariophysi</taxon>
        <taxon>Gymnotiformes</taxon>
        <taxon>Gymnotoidei</taxon>
        <taxon>Gymnotidae</taxon>
        <taxon>Electrophorus</taxon>
    </lineage>
</organism>
<dbReference type="OMA" id="TRGDPNC"/>
<reference evidence="16" key="1">
    <citation type="journal article" date="2014" name="Science">
        <title>Nonhuman genetics. Genomic basis for the convergent evolution of electric organs.</title>
        <authorList>
            <person name="Gallant J.R."/>
            <person name="Traeger L.L."/>
            <person name="Volkening J.D."/>
            <person name="Moffett H."/>
            <person name="Chen P.H."/>
            <person name="Novina C.D."/>
            <person name="Phillips G.N.Jr."/>
            <person name="Anand R."/>
            <person name="Wells G.B."/>
            <person name="Pinch M."/>
            <person name="Guth R."/>
            <person name="Unguez G.A."/>
            <person name="Albert J.S."/>
            <person name="Zakon H.H."/>
            <person name="Samanta M.P."/>
            <person name="Sussman M.R."/>
        </authorList>
    </citation>
    <scope>NUCLEOTIDE SEQUENCE [LARGE SCALE GENOMIC DNA]</scope>
</reference>
<evidence type="ECO:0000256" key="6">
    <source>
        <dbReference type="ARBA" id="ARBA00022604"/>
    </source>
</evidence>
<sequence>MWRLPLFYVLAIAVLTSVLVPGEPSPVLAPEPIRCVPCTQEKLSGCPPVPSNCREVLKEPGCGCCLACALEQGEPCGIYTAHCGTGLRCVPRPEDPHPLHSLTRGRGICTADETEGNSRSVSHRNDKKLQNVMLENNLLTEDGDIAADQSSLQYLLGLNKPLDLEAHESIMAKVNAIRKKLVKLGPCHTELHSALDTIAASQQALGEKFTTFYLPNCDKHGFYKAKQCETSLVGRLMRCWCVSSWNGKRIIGSSDLTADALCHQEVTH</sequence>
<dbReference type="GO" id="GO:0005615">
    <property type="term" value="C:extracellular space"/>
    <property type="evidence" value="ECO:0007669"/>
    <property type="project" value="TreeGrafter"/>
</dbReference>
<evidence type="ECO:0000256" key="1">
    <source>
        <dbReference type="ARBA" id="ARBA00003811"/>
    </source>
</evidence>
<dbReference type="Pfam" id="PF00086">
    <property type="entry name" value="Thyroglobulin_1"/>
    <property type="match status" value="1"/>
</dbReference>
<dbReference type="Pfam" id="PF00219">
    <property type="entry name" value="IGFBP"/>
    <property type="match status" value="1"/>
</dbReference>
<proteinExistence type="predicted"/>
<dbReference type="PRINTS" id="PR01976">
    <property type="entry name" value="IGFBPFAMILY"/>
</dbReference>
<keyword evidence="8" id="KW-0340">Growth factor binding</keyword>
<dbReference type="GO" id="GO:0001525">
    <property type="term" value="P:angiogenesis"/>
    <property type="evidence" value="ECO:0007669"/>
    <property type="project" value="UniProtKB-ARBA"/>
</dbReference>
<evidence type="ECO:0000256" key="12">
    <source>
        <dbReference type="SAM" id="SignalP"/>
    </source>
</evidence>